<dbReference type="PANTHER" id="PTHR24215:SF35">
    <property type="entry name" value="MUSCLE LIM PROTEIN MLP84B"/>
    <property type="match status" value="1"/>
</dbReference>
<dbReference type="OrthoDB" id="8062037at2759"/>
<dbReference type="InterPro" id="IPR001781">
    <property type="entry name" value="Znf_LIM"/>
</dbReference>
<evidence type="ECO:0000256" key="7">
    <source>
        <dbReference type="PROSITE-ProRule" id="PRU00125"/>
    </source>
</evidence>
<feature type="domain" description="LIM zinc-binding" evidence="8">
    <location>
        <begin position="3"/>
        <end position="63"/>
    </location>
</feature>
<dbReference type="PROSITE" id="PS50023">
    <property type="entry name" value="LIM_DOMAIN_2"/>
    <property type="match status" value="3"/>
</dbReference>
<comment type="caution">
    <text evidence="9">The sequence shown here is derived from an EMBL/GenBank/DDBJ whole genome shotgun (WGS) entry which is preliminary data.</text>
</comment>
<evidence type="ECO:0000256" key="3">
    <source>
        <dbReference type="ARBA" id="ARBA00022737"/>
    </source>
</evidence>
<name>A0A8B6CNC8_MYTGA</name>
<dbReference type="PANTHER" id="PTHR24215">
    <property type="entry name" value="RHO-GTPASE-ACTIVATING PROTEIN LRG1"/>
    <property type="match status" value="1"/>
</dbReference>
<feature type="domain" description="LIM zinc-binding" evidence="8">
    <location>
        <begin position="224"/>
        <end position="284"/>
    </location>
</feature>
<evidence type="ECO:0000256" key="4">
    <source>
        <dbReference type="ARBA" id="ARBA00022833"/>
    </source>
</evidence>
<dbReference type="GO" id="GO:0045214">
    <property type="term" value="P:sarcomere organization"/>
    <property type="evidence" value="ECO:0007669"/>
    <property type="project" value="TreeGrafter"/>
</dbReference>
<dbReference type="SMART" id="SM00132">
    <property type="entry name" value="LIM"/>
    <property type="match status" value="4"/>
</dbReference>
<dbReference type="GO" id="GO:0042805">
    <property type="term" value="F:actinin binding"/>
    <property type="evidence" value="ECO:0007669"/>
    <property type="project" value="TreeGrafter"/>
</dbReference>
<dbReference type="FunFam" id="2.10.110.10:FF:000001">
    <property type="entry name" value="Cysteine and glycine-rich protein 1"/>
    <property type="match status" value="3"/>
</dbReference>
<evidence type="ECO:0000256" key="6">
    <source>
        <dbReference type="ARBA" id="ARBA00023242"/>
    </source>
</evidence>
<accession>A0A8B6CNC8</accession>
<gene>
    <name evidence="9" type="ORF">MGAL_10B044147</name>
</gene>
<proteinExistence type="predicted"/>
<dbReference type="GO" id="GO:0030018">
    <property type="term" value="C:Z disc"/>
    <property type="evidence" value="ECO:0007669"/>
    <property type="project" value="TreeGrafter"/>
</dbReference>
<dbReference type="PROSITE" id="PS00478">
    <property type="entry name" value="LIM_DOMAIN_1"/>
    <property type="match status" value="2"/>
</dbReference>
<evidence type="ECO:0000313" key="9">
    <source>
        <dbReference type="EMBL" id="VDI07013.1"/>
    </source>
</evidence>
<sequence length="409" mass="44851">MPEYCPRCDRPVYFAEEILALSQKWHKLCFKCGNCNKLLDSTTCTGHDGDAFCKACYGKLFGPKGYGFASGASGLSMDTGRPYHVTRDNVSHIQTAQIAPKLNNGTEKPRFGSANGCPRCGKQVYFAEEKRALGKKWHKICLSCHNTSKIIKKLNKNNEFQSIVDFVCFDLVVAGQYYNFRIILGRIKVKFYRNSELIFLDVSTYQKAQAAPLINGSEKFGGGNMCPKCGKSVYFAEEVNAMGKKYHKLCLRCGNCNKMLDSTTCTDHGNDVYCKNCYGKLFGPKGYGFAGGASGLSMDTGNPDEVTRENVSSLSIAQAAPLLPDTKQNAVIGGGDICPRCGKAVYFAEKVFGGGQTYHKSCFKCTACGKGLDSTTLTHKEDEVFCRSCYAKYFGPKGFGFGQTLQHTG</sequence>
<keyword evidence="4 7" id="KW-0862">Zinc</keyword>
<dbReference type="Gene3D" id="2.10.110.10">
    <property type="entry name" value="Cysteine Rich Protein"/>
    <property type="match status" value="4"/>
</dbReference>
<dbReference type="AlphaFoldDB" id="A0A8B6CNC8"/>
<protein>
    <recommendedName>
        <fullName evidence="8">LIM zinc-binding domain-containing protein</fullName>
    </recommendedName>
</protein>
<dbReference type="GO" id="GO:0005634">
    <property type="term" value="C:nucleus"/>
    <property type="evidence" value="ECO:0007669"/>
    <property type="project" value="UniProtKB-SubCell"/>
</dbReference>
<dbReference type="GO" id="GO:0008307">
    <property type="term" value="F:structural constituent of muscle"/>
    <property type="evidence" value="ECO:0007669"/>
    <property type="project" value="TreeGrafter"/>
</dbReference>
<dbReference type="SUPFAM" id="SSF57716">
    <property type="entry name" value="Glucocorticoid receptor-like (DNA-binding domain)"/>
    <property type="match status" value="7"/>
</dbReference>
<dbReference type="EMBL" id="UYJE01001993">
    <property type="protein sequence ID" value="VDI07013.1"/>
    <property type="molecule type" value="Genomic_DNA"/>
</dbReference>
<evidence type="ECO:0000256" key="1">
    <source>
        <dbReference type="ARBA" id="ARBA00004123"/>
    </source>
</evidence>
<comment type="subcellular location">
    <subcellularLocation>
        <location evidence="1">Nucleus</location>
    </subcellularLocation>
</comment>
<keyword evidence="2 7" id="KW-0479">Metal-binding</keyword>
<evidence type="ECO:0000256" key="5">
    <source>
        <dbReference type="ARBA" id="ARBA00023038"/>
    </source>
</evidence>
<organism evidence="9 10">
    <name type="scientific">Mytilus galloprovincialis</name>
    <name type="common">Mediterranean mussel</name>
    <dbReference type="NCBI Taxonomy" id="29158"/>
    <lineage>
        <taxon>Eukaryota</taxon>
        <taxon>Metazoa</taxon>
        <taxon>Spiralia</taxon>
        <taxon>Lophotrochozoa</taxon>
        <taxon>Mollusca</taxon>
        <taxon>Bivalvia</taxon>
        <taxon>Autobranchia</taxon>
        <taxon>Pteriomorphia</taxon>
        <taxon>Mytilida</taxon>
        <taxon>Mytiloidea</taxon>
        <taxon>Mytilidae</taxon>
        <taxon>Mytilinae</taxon>
        <taxon>Mytilus</taxon>
    </lineage>
</organism>
<dbReference type="GO" id="GO:0060537">
    <property type="term" value="P:muscle tissue development"/>
    <property type="evidence" value="ECO:0007669"/>
    <property type="project" value="TreeGrafter"/>
</dbReference>
<dbReference type="CDD" id="cd09326">
    <property type="entry name" value="LIM_CRP_like"/>
    <property type="match status" value="3"/>
</dbReference>
<reference evidence="9" key="1">
    <citation type="submission" date="2018-11" db="EMBL/GenBank/DDBJ databases">
        <authorList>
            <person name="Alioto T."/>
            <person name="Alioto T."/>
        </authorList>
    </citation>
    <scope>NUCLEOTIDE SEQUENCE</scope>
</reference>
<dbReference type="Pfam" id="PF00412">
    <property type="entry name" value="LIM"/>
    <property type="match status" value="3"/>
</dbReference>
<feature type="domain" description="LIM zinc-binding" evidence="8">
    <location>
        <begin position="336"/>
        <end position="396"/>
    </location>
</feature>
<keyword evidence="6" id="KW-0539">Nucleus</keyword>
<dbReference type="Proteomes" id="UP000596742">
    <property type="component" value="Unassembled WGS sequence"/>
</dbReference>
<keyword evidence="3" id="KW-0677">Repeat</keyword>
<evidence type="ECO:0000256" key="2">
    <source>
        <dbReference type="ARBA" id="ARBA00022723"/>
    </source>
</evidence>
<evidence type="ECO:0000259" key="8">
    <source>
        <dbReference type="PROSITE" id="PS50023"/>
    </source>
</evidence>
<keyword evidence="10" id="KW-1185">Reference proteome</keyword>
<keyword evidence="5 7" id="KW-0440">LIM domain</keyword>
<dbReference type="GO" id="GO:0046872">
    <property type="term" value="F:metal ion binding"/>
    <property type="evidence" value="ECO:0007669"/>
    <property type="project" value="UniProtKB-KW"/>
</dbReference>
<evidence type="ECO:0000313" key="10">
    <source>
        <dbReference type="Proteomes" id="UP000596742"/>
    </source>
</evidence>